<dbReference type="Proteomes" id="UP001479436">
    <property type="component" value="Unassembled WGS sequence"/>
</dbReference>
<keyword evidence="2" id="KW-1185">Reference proteome</keyword>
<accession>A0ABR2VWI5</accession>
<name>A0ABR2VWI5_9FUNG</name>
<comment type="caution">
    <text evidence="1">The sequence shown here is derived from an EMBL/GenBank/DDBJ whole genome shotgun (WGS) entry which is preliminary data.</text>
</comment>
<reference evidence="1 2" key="1">
    <citation type="submission" date="2023-04" db="EMBL/GenBank/DDBJ databases">
        <title>Genome of Basidiobolus ranarum AG-B5.</title>
        <authorList>
            <person name="Stajich J.E."/>
            <person name="Carter-House D."/>
            <person name="Gryganskyi A."/>
        </authorList>
    </citation>
    <scope>NUCLEOTIDE SEQUENCE [LARGE SCALE GENOMIC DNA]</scope>
    <source>
        <strain evidence="1 2">AG-B5</strain>
    </source>
</reference>
<proteinExistence type="predicted"/>
<protein>
    <submittedName>
        <fullName evidence="1">Uncharacterized protein</fullName>
    </submittedName>
</protein>
<evidence type="ECO:0000313" key="2">
    <source>
        <dbReference type="Proteomes" id="UP001479436"/>
    </source>
</evidence>
<evidence type="ECO:0000313" key="1">
    <source>
        <dbReference type="EMBL" id="KAK9708188.1"/>
    </source>
</evidence>
<dbReference type="EMBL" id="JASJQH010007503">
    <property type="protein sequence ID" value="KAK9708188.1"/>
    <property type="molecule type" value="Genomic_DNA"/>
</dbReference>
<gene>
    <name evidence="1" type="ORF">K7432_009786</name>
</gene>
<organism evidence="1 2">
    <name type="scientific">Basidiobolus ranarum</name>
    <dbReference type="NCBI Taxonomy" id="34480"/>
    <lineage>
        <taxon>Eukaryota</taxon>
        <taxon>Fungi</taxon>
        <taxon>Fungi incertae sedis</taxon>
        <taxon>Zoopagomycota</taxon>
        <taxon>Entomophthoromycotina</taxon>
        <taxon>Basidiobolomycetes</taxon>
        <taxon>Basidiobolales</taxon>
        <taxon>Basidiobolaceae</taxon>
        <taxon>Basidiobolus</taxon>
    </lineage>
</organism>
<sequence length="82" mass="9457">MILQDAQLFFEVINARTGESQAQEQHWSKRFDTGEIVQIAEYCFGHTTKPVSQFDLARDLRKQVQKFYSHPLVEDDAGHSTS</sequence>